<sequence length="212" mass="23551">MAGSGKYGEYLRTSSAKLPQIAGYQNNANGLVIDKLEKINITVTVYHIEYFPKDGQQRQPPANCTVDLKDAQGKVYIRHLYTVPYNKTRQVTLQAPTGMDFTNPASKDQLLVGKYGEHKEVLVQPKVISSKPVTETKPKTAVPEKEISTPSKKKTQAEEPLTLPVSNPPVLVKEPLTLSEQTLQVKSTQLVIRHQVPKLPNHSITSEMKPVI</sequence>
<feature type="compositionally biased region" description="Basic and acidic residues" evidence="1">
    <location>
        <begin position="134"/>
        <end position="147"/>
    </location>
</feature>
<accession>C7XU94</accession>
<evidence type="ECO:0000256" key="1">
    <source>
        <dbReference type="SAM" id="MobiDB-lite"/>
    </source>
</evidence>
<protein>
    <submittedName>
        <fullName evidence="2">Uncharacterized protein</fullName>
    </submittedName>
</protein>
<organism evidence="2 3">
    <name type="scientific">Limosilactobacillus coleohominis 101-4-CHN</name>
    <dbReference type="NCBI Taxonomy" id="575594"/>
    <lineage>
        <taxon>Bacteria</taxon>
        <taxon>Bacillati</taxon>
        <taxon>Bacillota</taxon>
        <taxon>Bacilli</taxon>
        <taxon>Lactobacillales</taxon>
        <taxon>Lactobacillaceae</taxon>
        <taxon>Limosilactobacillus</taxon>
    </lineage>
</organism>
<dbReference type="EMBL" id="GG698802">
    <property type="protein sequence ID" value="EEU30855.1"/>
    <property type="molecule type" value="Genomic_DNA"/>
</dbReference>
<gene>
    <name evidence="2" type="ORF">HMPREF0501_00260</name>
</gene>
<feature type="region of interest" description="Disordered" evidence="1">
    <location>
        <begin position="132"/>
        <end position="168"/>
    </location>
</feature>
<keyword evidence="3" id="KW-1185">Reference proteome</keyword>
<dbReference type="HOGENOM" id="CLU_1298458_0_0_9"/>
<evidence type="ECO:0000313" key="2">
    <source>
        <dbReference type="EMBL" id="EEU30855.1"/>
    </source>
</evidence>
<evidence type="ECO:0000313" key="3">
    <source>
        <dbReference type="Proteomes" id="UP000003987"/>
    </source>
</evidence>
<dbReference type="RefSeq" id="WP_006916007.1">
    <property type="nucleotide sequence ID" value="NZ_GG698802.1"/>
</dbReference>
<dbReference type="Proteomes" id="UP000003987">
    <property type="component" value="Unassembled WGS sequence"/>
</dbReference>
<name>C7XU94_9LACO</name>
<dbReference type="STRING" id="575594.HMPREF0501_00260"/>
<dbReference type="AlphaFoldDB" id="C7XU94"/>
<proteinExistence type="predicted"/>
<reference evidence="2 3" key="1">
    <citation type="submission" date="2009-06" db="EMBL/GenBank/DDBJ databases">
        <title>The Genome Sequence of Lactobacillus coleohominis strain 101-4-CHN.</title>
        <authorList>
            <consortium name="The Broad Institute Genome Sequencing Platform"/>
            <person name="Ward D."/>
            <person name="Young S.K."/>
            <person name="Zeng Q."/>
            <person name="Koehrsen M."/>
            <person name="Alvarado L."/>
            <person name="Berlin A."/>
            <person name="Borenstein D."/>
            <person name="Chen Z."/>
            <person name="Engels R."/>
            <person name="Freedman E."/>
            <person name="Gellesch M."/>
            <person name="Goldberg J."/>
            <person name="Griggs A."/>
            <person name="Gujja S."/>
            <person name="Heiman D."/>
            <person name="Hepburn T."/>
            <person name="Howarth C."/>
            <person name="Jen D."/>
            <person name="Larson L."/>
            <person name="Lewis B."/>
            <person name="Mehta T."/>
            <person name="Park D."/>
            <person name="Pearson M."/>
            <person name="Roberts A."/>
            <person name="Saif S."/>
            <person name="Shea T."/>
            <person name="Shenoy N."/>
            <person name="Sisk P."/>
            <person name="Stolte C."/>
            <person name="Sykes S."/>
            <person name="Walk T."/>
            <person name="White J."/>
            <person name="Yandava C."/>
            <person name="Liu Y."/>
            <person name="Xu Q."/>
            <person name="Lander E."/>
            <person name="Nusbaum C."/>
            <person name="Galagan J."/>
            <person name="Birren B."/>
        </authorList>
    </citation>
    <scope>NUCLEOTIDE SEQUENCE [LARGE SCALE GENOMIC DNA]</scope>
    <source>
        <strain evidence="2 3">101-4-CHN</strain>
    </source>
</reference>